<name>A0A4Y5Z3C6_9GAMM</name>
<evidence type="ECO:0000313" key="2">
    <source>
        <dbReference type="EMBL" id="QDE38923.1"/>
    </source>
</evidence>
<organism evidence="2 3">
    <name type="scientific">Luteibacter pinisoli</name>
    <dbReference type="NCBI Taxonomy" id="2589080"/>
    <lineage>
        <taxon>Bacteria</taxon>
        <taxon>Pseudomonadati</taxon>
        <taxon>Pseudomonadota</taxon>
        <taxon>Gammaproteobacteria</taxon>
        <taxon>Lysobacterales</taxon>
        <taxon>Rhodanobacteraceae</taxon>
        <taxon>Luteibacter</taxon>
    </lineage>
</organism>
<protein>
    <submittedName>
        <fullName evidence="2">DUF4189 domain-containing protein</fullName>
    </submittedName>
</protein>
<dbReference type="Pfam" id="PF13827">
    <property type="entry name" value="DUF4189"/>
    <property type="match status" value="1"/>
</dbReference>
<proteinExistence type="predicted"/>
<dbReference type="EMBL" id="CP041046">
    <property type="protein sequence ID" value="QDE38923.1"/>
    <property type="molecule type" value="Genomic_DNA"/>
</dbReference>
<evidence type="ECO:0000259" key="1">
    <source>
        <dbReference type="Pfam" id="PF13827"/>
    </source>
</evidence>
<sequence>MMAANSQLALLQIATVVTRPRRNSTKLSPPLRSTECDFMKNLFLAFLLLAYSALSFAEGGCPPGQYPQQGQGWKSCIPIPGQSGAVDAPQARWSDRWLAFATDTGQGILGTSINMSTMNLAESAAMDSCKAKGGTACKIALSMSNGCGSLAVGTKVLVTGHGATRDEAEKAAITKCSEDDTNCATLESLCSMAVRVQ</sequence>
<dbReference type="OrthoDB" id="5956360at2"/>
<evidence type="ECO:0000313" key="3">
    <source>
        <dbReference type="Proteomes" id="UP000316093"/>
    </source>
</evidence>
<accession>A0A4Y5Z3C6</accession>
<dbReference type="Proteomes" id="UP000316093">
    <property type="component" value="Chromosome"/>
</dbReference>
<gene>
    <name evidence="2" type="ORF">FIV34_06765</name>
</gene>
<dbReference type="InterPro" id="IPR025240">
    <property type="entry name" value="DUF4189"/>
</dbReference>
<feature type="domain" description="DUF4189" evidence="1">
    <location>
        <begin position="97"/>
        <end position="190"/>
    </location>
</feature>
<dbReference type="RefSeq" id="WP_139980914.1">
    <property type="nucleotide sequence ID" value="NZ_CP041046.1"/>
</dbReference>
<reference evidence="2 3" key="1">
    <citation type="submission" date="2019-06" db="EMBL/GenBank/DDBJ databases">
        <title>A complete genome sequence for Luteibacter pinisoli MAH-14.</title>
        <authorList>
            <person name="Baltrus D.A."/>
        </authorList>
    </citation>
    <scope>NUCLEOTIDE SEQUENCE [LARGE SCALE GENOMIC DNA]</scope>
    <source>
        <strain evidence="2 3">MAH-14</strain>
    </source>
</reference>
<keyword evidence="3" id="KW-1185">Reference proteome</keyword>
<dbReference type="AlphaFoldDB" id="A0A4Y5Z3C6"/>
<dbReference type="KEGG" id="lpy:FIV34_06765"/>